<sequence length="368" mass="40513">MAENGEINGRLDGNDDTQRPNGNSEMSIGGVRAAMVAARQRVLDKMNNGADTVGAGPVQDEAFPDVHNAASSRQCWICFATDDDDTTLMWIQPCNCKGTTKWVHQGCLQQWVDEKQKENRDRKVACPQCRTEYLIFFPKAHKLVILLDKIDALVYKICPFMAAGIVIGSLYWTAVTYGAITVMQVAGPSEAMQVMDRMEPTVLLTLLPVIPVGLIFLKMVHWEDSLLLFLRKASRNVPVLNHILPSPVMNESGAVTEMPVSDGMSCTRVFTGALVLPTIATLVGNMFFQSVSSPFQRALLGGLTFIAAKGVIKMYHKQQTYKRLSRRRILDYTEENKKRVEDNPPPVLSSAGAGGSPLVHADHVAPPN</sequence>
<evidence type="ECO:0000259" key="16">
    <source>
        <dbReference type="PROSITE" id="PS51292"/>
    </source>
</evidence>
<keyword evidence="6 14" id="KW-1133">Transmembrane helix</keyword>
<feature type="region of interest" description="Disordered" evidence="13">
    <location>
        <begin position="335"/>
        <end position="368"/>
    </location>
</feature>
<gene>
    <name evidence="17" type="ORF">NTEN_LOCUS10516</name>
</gene>
<dbReference type="OrthoDB" id="5817083at2759"/>
<keyword evidence="4 12" id="KW-0863">Zinc-finger</keyword>
<reference evidence="17 18" key="1">
    <citation type="submission" date="2020-02" db="EMBL/GenBank/DDBJ databases">
        <authorList>
            <person name="Ferguson B K."/>
        </authorList>
    </citation>
    <scope>NUCLEOTIDE SEQUENCE [LARGE SCALE GENOMIC DNA]</scope>
</reference>
<keyword evidence="18" id="KW-1185">Reference proteome</keyword>
<feature type="transmembrane region" description="Helical" evidence="14">
    <location>
        <begin position="269"/>
        <end position="288"/>
    </location>
</feature>
<dbReference type="Gene3D" id="3.30.40.10">
    <property type="entry name" value="Zinc/RING finger domain, C3HC4 (zinc finger)"/>
    <property type="match status" value="1"/>
</dbReference>
<dbReference type="SUPFAM" id="SSF57850">
    <property type="entry name" value="RING/U-box"/>
    <property type="match status" value="1"/>
</dbReference>
<dbReference type="SMART" id="SM00744">
    <property type="entry name" value="RINGv"/>
    <property type="match status" value="1"/>
</dbReference>
<dbReference type="EMBL" id="CADCXU010015808">
    <property type="protein sequence ID" value="CAB0005039.1"/>
    <property type="molecule type" value="Genomic_DNA"/>
</dbReference>
<keyword evidence="5" id="KW-0862">Zinc</keyword>
<name>A0A6H5GU68_9HEMI</name>
<evidence type="ECO:0000256" key="9">
    <source>
        <dbReference type="ARBA" id="ARBA00043044"/>
    </source>
</evidence>
<evidence type="ECO:0000256" key="13">
    <source>
        <dbReference type="SAM" id="MobiDB-lite"/>
    </source>
</evidence>
<dbReference type="Pfam" id="PF12906">
    <property type="entry name" value="RINGv"/>
    <property type="match status" value="1"/>
</dbReference>
<proteinExistence type="predicted"/>
<evidence type="ECO:0000256" key="7">
    <source>
        <dbReference type="ARBA" id="ARBA00023136"/>
    </source>
</evidence>
<keyword evidence="7 14" id="KW-0472">Membrane</keyword>
<evidence type="ECO:0000256" key="10">
    <source>
        <dbReference type="ARBA" id="ARBA00043185"/>
    </source>
</evidence>
<evidence type="ECO:0000256" key="6">
    <source>
        <dbReference type="ARBA" id="ARBA00022989"/>
    </source>
</evidence>
<dbReference type="InterPro" id="IPR013083">
    <property type="entry name" value="Znf_RING/FYVE/PHD"/>
</dbReference>
<evidence type="ECO:0000256" key="8">
    <source>
        <dbReference type="ARBA" id="ARBA00040151"/>
    </source>
</evidence>
<dbReference type="GO" id="GO:0008270">
    <property type="term" value="F:zinc ion binding"/>
    <property type="evidence" value="ECO:0007669"/>
    <property type="project" value="UniProtKB-KW"/>
</dbReference>
<evidence type="ECO:0000313" key="18">
    <source>
        <dbReference type="Proteomes" id="UP000479000"/>
    </source>
</evidence>
<dbReference type="AlphaFoldDB" id="A0A6H5GU68"/>
<dbReference type="CDD" id="cd16701">
    <property type="entry name" value="RING_CH-C4HC3_MARCH5"/>
    <property type="match status" value="1"/>
</dbReference>
<comment type="subcellular location">
    <subcellularLocation>
        <location evidence="1">Membrane</location>
        <topology evidence="1">Multi-pass membrane protein</topology>
    </subcellularLocation>
</comment>
<dbReference type="PROSITE" id="PS51292">
    <property type="entry name" value="ZF_RING_CH"/>
    <property type="match status" value="1"/>
</dbReference>
<feature type="transmembrane region" description="Helical" evidence="14">
    <location>
        <begin position="294"/>
        <end position="312"/>
    </location>
</feature>
<dbReference type="PROSITE" id="PS50089">
    <property type="entry name" value="ZF_RING_2"/>
    <property type="match status" value="1"/>
</dbReference>
<dbReference type="GO" id="GO:0016020">
    <property type="term" value="C:membrane"/>
    <property type="evidence" value="ECO:0007669"/>
    <property type="project" value="UniProtKB-SubCell"/>
</dbReference>
<evidence type="ECO:0000256" key="4">
    <source>
        <dbReference type="ARBA" id="ARBA00022771"/>
    </source>
</evidence>
<evidence type="ECO:0000256" key="3">
    <source>
        <dbReference type="ARBA" id="ARBA00022723"/>
    </source>
</evidence>
<organism evidence="17 18">
    <name type="scientific">Nesidiocoris tenuis</name>
    <dbReference type="NCBI Taxonomy" id="355587"/>
    <lineage>
        <taxon>Eukaryota</taxon>
        <taxon>Metazoa</taxon>
        <taxon>Ecdysozoa</taxon>
        <taxon>Arthropoda</taxon>
        <taxon>Hexapoda</taxon>
        <taxon>Insecta</taxon>
        <taxon>Pterygota</taxon>
        <taxon>Neoptera</taxon>
        <taxon>Paraneoptera</taxon>
        <taxon>Hemiptera</taxon>
        <taxon>Heteroptera</taxon>
        <taxon>Panheteroptera</taxon>
        <taxon>Cimicomorpha</taxon>
        <taxon>Miridae</taxon>
        <taxon>Dicyphina</taxon>
        <taxon>Nesidiocoris</taxon>
    </lineage>
</organism>
<evidence type="ECO:0000259" key="15">
    <source>
        <dbReference type="PROSITE" id="PS50089"/>
    </source>
</evidence>
<dbReference type="InterPro" id="IPR001841">
    <property type="entry name" value="Znf_RING"/>
</dbReference>
<accession>A0A6H5GU68</accession>
<dbReference type="InterPro" id="IPR011016">
    <property type="entry name" value="Znf_RING-CH"/>
</dbReference>
<feature type="transmembrane region" description="Helical" evidence="14">
    <location>
        <begin position="200"/>
        <end position="217"/>
    </location>
</feature>
<evidence type="ECO:0000256" key="2">
    <source>
        <dbReference type="ARBA" id="ARBA00022692"/>
    </source>
</evidence>
<evidence type="ECO:0000256" key="14">
    <source>
        <dbReference type="SAM" id="Phobius"/>
    </source>
</evidence>
<feature type="transmembrane region" description="Helical" evidence="14">
    <location>
        <begin position="157"/>
        <end position="180"/>
    </location>
</feature>
<dbReference type="PANTHER" id="PTHR46283">
    <property type="entry name" value="E3 UBIQUITIN-PROTEIN LIGASE MARCH5"/>
    <property type="match status" value="1"/>
</dbReference>
<evidence type="ECO:0000256" key="11">
    <source>
        <dbReference type="ARBA" id="ARBA00043231"/>
    </source>
</evidence>
<protein>
    <recommendedName>
        <fullName evidence="8">E3 ubiquitin-protein ligase MARCHF5</fullName>
    </recommendedName>
    <alternativeName>
        <fullName evidence="10">Membrane-associated RING finger protein 5</fullName>
    </alternativeName>
    <alternativeName>
        <fullName evidence="9">Membrane-associated RING-CH protein V</fullName>
    </alternativeName>
    <alternativeName>
        <fullName evidence="11">RING-type E3 ubiquitin transferase MARCHF5</fullName>
    </alternativeName>
</protein>
<evidence type="ECO:0000256" key="1">
    <source>
        <dbReference type="ARBA" id="ARBA00004141"/>
    </source>
</evidence>
<evidence type="ECO:0000256" key="5">
    <source>
        <dbReference type="ARBA" id="ARBA00022833"/>
    </source>
</evidence>
<keyword evidence="2 14" id="KW-0812">Transmembrane</keyword>
<feature type="region of interest" description="Disordered" evidence="13">
    <location>
        <begin position="1"/>
        <end position="27"/>
    </location>
</feature>
<keyword evidence="3" id="KW-0479">Metal-binding</keyword>
<evidence type="ECO:0000256" key="12">
    <source>
        <dbReference type="PROSITE-ProRule" id="PRU00175"/>
    </source>
</evidence>
<feature type="domain" description="RING-type" evidence="15">
    <location>
        <begin position="75"/>
        <end position="130"/>
    </location>
</feature>
<dbReference type="Proteomes" id="UP000479000">
    <property type="component" value="Unassembled WGS sequence"/>
</dbReference>
<evidence type="ECO:0000313" key="17">
    <source>
        <dbReference type="EMBL" id="CAB0005039.1"/>
    </source>
</evidence>
<feature type="domain" description="RING-CH-type" evidence="16">
    <location>
        <begin position="67"/>
        <end position="136"/>
    </location>
</feature>